<feature type="domain" description="DUF4378" evidence="2">
    <location>
        <begin position="367"/>
        <end position="538"/>
    </location>
</feature>
<organism evidence="3">
    <name type="scientific">Anthurium amnicola</name>
    <dbReference type="NCBI Taxonomy" id="1678845"/>
    <lineage>
        <taxon>Eukaryota</taxon>
        <taxon>Viridiplantae</taxon>
        <taxon>Streptophyta</taxon>
        <taxon>Embryophyta</taxon>
        <taxon>Tracheophyta</taxon>
        <taxon>Spermatophyta</taxon>
        <taxon>Magnoliopsida</taxon>
        <taxon>Liliopsida</taxon>
        <taxon>Araceae</taxon>
        <taxon>Pothoideae</taxon>
        <taxon>Potheae</taxon>
        <taxon>Anthurium</taxon>
    </lineage>
</organism>
<sequence>NEFMEDDGGSFSDSEIITPASRCSLDNINRFESPLSLSSLSRASYSPESSVIREAKKRLSERWALVASNGTSQEQRQLRRSSSTLGEMLAIPEAKREEGIEEVLTVSSSRSCGVEQDVRLPAACLSVNRNDDGSGGAGSSRNLLRSKSVPASSLACDDIELNVEVSRSQVDKSIDSKDSFKPKSGKSSLKGKVSSLFSFRNKKPNREKSEPSPLVVTPATVQAVKSECMGNNNGEFSQCSSADVRGGMQNSEELIRVAASDNGVKQAISSVKAASPLAKVRGGENASENQEQPSPISVLEPAFEDDVNLSSSRSSEGANLESRRLVSRSPPIGSVARSLSWDECHSATSSVKFTKILSKADDIEEHYTFVKSLLSSAGLDNEKSSTALARWHSLESPLNPLLLDEFLERKVEDAKCRERRSNQLLLFDSVNAALLDISWTAAFDTSRVKVIKNGMSSRGVPVDASVTEEVWVRIKNWFHCEEKQYADHVESSSLSSLVVDRVLKNEVAGSRWMQMQSLQMDQIGKEIEGELLEELVGEALADLFPGWP</sequence>
<dbReference type="AlphaFoldDB" id="A0A1D1YPM7"/>
<name>A0A1D1YPM7_9ARAE</name>
<accession>A0A1D1YPM7</accession>
<feature type="compositionally biased region" description="Polar residues" evidence="1">
    <location>
        <begin position="308"/>
        <end position="317"/>
    </location>
</feature>
<feature type="region of interest" description="Disordered" evidence="1">
    <location>
        <begin position="167"/>
        <end position="215"/>
    </location>
</feature>
<feature type="compositionally biased region" description="Polar residues" evidence="1">
    <location>
        <begin position="286"/>
        <end position="295"/>
    </location>
</feature>
<feature type="compositionally biased region" description="Basic and acidic residues" evidence="1">
    <location>
        <begin position="169"/>
        <end position="181"/>
    </location>
</feature>
<reference evidence="3" key="1">
    <citation type="submission" date="2015-07" db="EMBL/GenBank/DDBJ databases">
        <title>Transcriptome Assembly of Anthurium amnicola.</title>
        <authorList>
            <person name="Suzuki J."/>
        </authorList>
    </citation>
    <scope>NUCLEOTIDE SEQUENCE</scope>
</reference>
<evidence type="ECO:0000313" key="3">
    <source>
        <dbReference type="EMBL" id="JAT56588.1"/>
    </source>
</evidence>
<feature type="non-terminal residue" evidence="3">
    <location>
        <position position="1"/>
    </location>
</feature>
<dbReference type="PANTHER" id="PTHR46634">
    <property type="entry name" value="M REDUCTASE II SUBUNIT GAMMA, PUTATIVE (DUF3741)-RELATED"/>
    <property type="match status" value="1"/>
</dbReference>
<dbReference type="InterPro" id="IPR025486">
    <property type="entry name" value="DUF4378"/>
</dbReference>
<dbReference type="Pfam" id="PF14309">
    <property type="entry name" value="DUF4378"/>
    <property type="match status" value="1"/>
</dbReference>
<feature type="region of interest" description="Disordered" evidence="1">
    <location>
        <begin position="275"/>
        <end position="297"/>
    </location>
</feature>
<evidence type="ECO:0000259" key="2">
    <source>
        <dbReference type="Pfam" id="PF14309"/>
    </source>
</evidence>
<feature type="region of interest" description="Disordered" evidence="1">
    <location>
        <begin position="308"/>
        <end position="327"/>
    </location>
</feature>
<dbReference type="EMBL" id="GDJX01011348">
    <property type="protein sequence ID" value="JAT56588.1"/>
    <property type="molecule type" value="Transcribed_RNA"/>
</dbReference>
<evidence type="ECO:0000256" key="1">
    <source>
        <dbReference type="SAM" id="MobiDB-lite"/>
    </source>
</evidence>
<proteinExistence type="predicted"/>
<gene>
    <name evidence="3" type="primary">WRKY25</name>
    <name evidence="3" type="ORF">g.24665</name>
</gene>
<dbReference type="PANTHER" id="PTHR46634:SF3">
    <property type="entry name" value="M REDUCTASE II SUBUNIT GAMMA, PUTATIVE (DUF3741)-RELATED"/>
    <property type="match status" value="1"/>
</dbReference>
<feature type="compositionally biased region" description="Low complexity" evidence="1">
    <location>
        <begin position="185"/>
        <end position="198"/>
    </location>
</feature>
<protein>
    <submittedName>
        <fullName evidence="3">Putative WRKY transcription factor 25</fullName>
    </submittedName>
</protein>